<keyword evidence="5" id="KW-0961">Cell wall biogenesis/degradation</keyword>
<evidence type="ECO:0000256" key="4">
    <source>
        <dbReference type="ARBA" id="ARBA00022512"/>
    </source>
</evidence>
<organism evidence="6">
    <name type="scientific">Prunus dulcis</name>
    <name type="common">Almond</name>
    <name type="synonym">Amygdalus dulcis</name>
    <dbReference type="NCBI Taxonomy" id="3755"/>
    <lineage>
        <taxon>Eukaryota</taxon>
        <taxon>Viridiplantae</taxon>
        <taxon>Streptophyta</taxon>
        <taxon>Embryophyta</taxon>
        <taxon>Tracheophyta</taxon>
        <taxon>Spermatophyta</taxon>
        <taxon>Magnoliopsida</taxon>
        <taxon>eudicotyledons</taxon>
        <taxon>Gunneridae</taxon>
        <taxon>Pentapetalae</taxon>
        <taxon>rosids</taxon>
        <taxon>fabids</taxon>
        <taxon>Rosales</taxon>
        <taxon>Rosaceae</taxon>
        <taxon>Amygdaloideae</taxon>
        <taxon>Amygdaleae</taxon>
        <taxon>Prunus</taxon>
    </lineage>
</organism>
<proteinExistence type="inferred from homology"/>
<dbReference type="Pfam" id="PF03283">
    <property type="entry name" value="PAE"/>
    <property type="match status" value="3"/>
</dbReference>
<comment type="function">
    <text evidence="1">Hydrolyzes acetyl esters in homogalacturonan regions of pectin. In type I primary cell wall, galacturonic acid residues of pectin can be acetylated at the O-2 and O-3 positions. Decreasing the degree of acetylation of pectin gels in vitro alters their physical properties.</text>
</comment>
<keyword evidence="4" id="KW-0964">Secreted</keyword>
<dbReference type="EMBL" id="AP019302">
    <property type="protein sequence ID" value="BBH06414.1"/>
    <property type="molecule type" value="Genomic_DNA"/>
</dbReference>
<evidence type="ECO:0000313" key="6">
    <source>
        <dbReference type="EMBL" id="BBH06414.1"/>
    </source>
</evidence>
<comment type="subcellular location">
    <subcellularLocation>
        <location evidence="2">Secreted</location>
        <location evidence="2">Cell wall</location>
    </subcellularLocation>
</comment>
<dbReference type="PANTHER" id="PTHR21562">
    <property type="entry name" value="NOTUM-RELATED"/>
    <property type="match status" value="1"/>
</dbReference>
<reference evidence="6" key="1">
    <citation type="journal article" date="2019" name="Science">
        <title>Mutation of a bHLH transcription factor allowed almond domestication.</title>
        <authorList>
            <person name="Sanchez-Perez R."/>
            <person name="Pavan S."/>
            <person name="Mazzeo R."/>
            <person name="Moldovan C."/>
            <person name="Aiese Cigliano R."/>
            <person name="Del Cueto J."/>
            <person name="Ricciardi F."/>
            <person name="Lotti C."/>
            <person name="Ricciardi L."/>
            <person name="Dicenta F."/>
            <person name="Lopez-Marques R.L."/>
            <person name="Lindberg Moller B."/>
        </authorList>
    </citation>
    <scope>NUCLEOTIDE SEQUENCE</scope>
</reference>
<accession>A0A4Y1RQ01</accession>
<protein>
    <submittedName>
        <fullName evidence="6">Pectinacetylesterase family protein</fullName>
    </submittedName>
</protein>
<dbReference type="GO" id="GO:0071555">
    <property type="term" value="P:cell wall organization"/>
    <property type="evidence" value="ECO:0007669"/>
    <property type="project" value="UniProtKB-KW"/>
</dbReference>
<sequence length="894" mass="98875">MVSLKLKTFPPINVVATWVAEGLKQRRAKMKLWWVGIVISLVFSKWANGFVEHSFNETELSFLEAYGESKVGANYLMVGLTLIPGAGAKRAVCLDGTLPGYHLHRGYGSGANSWLIQLEGGGWCNSIRNCVYRKTTRRGSSRFMEKNIAFTGILSNKAEENPGFSLKLNANLSKTILASTFFWFCVDPHLIIYGIADFFNWNRVKLRYCDGASFTGDGEDKARQLQFRGQRIWLSAMEDLKSKGMRYAKQTLLSGCSAGGLAAILHCDEFRGLFPRTTKVKCLSDAGLFLDAPDVSGGRTLRNLYNGVVGLQGVQHNLPRVCTNHLDPTSCFFPQNLIANIQTPLFILNAAYDSWQIQSSLAPASADPAGFWHECRLNHAKCTPSQINFLQGFRNQMLNAVKRFAMSNKNGLFINSCFAHCQTERQDTWFADDSPVIGKKAIAIAVGDWYFDRTRVKAVDCPYPCDNSCHNLTWVAERLNQRRAVMKFLWVLGLVTALVFSKWVDGFLKKSLNKTQPSLLETYGGSNAANNTLMVELTLIEGAGAKGAVCLDGTLPAYHLHPGHGSGANSWLIHLEGGAWCNDTRSCSNRKNSAYGSSSLMEKERAFTGILSNEAEDNPEFFNWNRVMLRYCDGASFSGDSENKEANLQFRGQRIWLSAMEDLMLKGMRYANQALLTGGSAGGLASILHCDKFRGLFPTTTKVKCMSDAGFFLDAVDISGGRTLRNLYTGVVGLQGVQENLPHYCTSHLDPTSCFFPENLIANITTPLFILNTAYDSWQIQNSLAPLSADPHGDWNGCRLNLASCSPSQIQFLQGFRNQMLDALKQFSMSDQNGMFINSCYVHGQTGQGAWFAPDSPAVGNKTIAEAVGDWYFDRAEVKVVDETCQHLVPPVTA</sequence>
<dbReference type="PANTHER" id="PTHR21562:SF5">
    <property type="entry name" value="PECTIN ACETYLESTERASE 12"/>
    <property type="match status" value="1"/>
</dbReference>
<evidence type="ECO:0000256" key="3">
    <source>
        <dbReference type="ARBA" id="ARBA00005784"/>
    </source>
</evidence>
<keyword evidence="4" id="KW-0134">Cell wall</keyword>
<dbReference type="InterPro" id="IPR004963">
    <property type="entry name" value="PAE/NOTUM"/>
</dbReference>
<comment type="similarity">
    <text evidence="3">Belongs to the pectinacetylesterase family.</text>
</comment>
<dbReference type="GO" id="GO:0009505">
    <property type="term" value="C:plant-type cell wall"/>
    <property type="evidence" value="ECO:0007669"/>
    <property type="project" value="TreeGrafter"/>
</dbReference>
<evidence type="ECO:0000256" key="5">
    <source>
        <dbReference type="ARBA" id="ARBA00023316"/>
    </source>
</evidence>
<evidence type="ECO:0000256" key="1">
    <source>
        <dbReference type="ARBA" id="ARBA00003534"/>
    </source>
</evidence>
<name>A0A4Y1RQ01_PRUDU</name>
<gene>
    <name evidence="6" type="ORF">Prudu_018063</name>
</gene>
<evidence type="ECO:0000256" key="2">
    <source>
        <dbReference type="ARBA" id="ARBA00004191"/>
    </source>
</evidence>
<dbReference type="GO" id="GO:0052793">
    <property type="term" value="F:pectin acetylesterase activity"/>
    <property type="evidence" value="ECO:0007669"/>
    <property type="project" value="TreeGrafter"/>
</dbReference>
<dbReference type="AlphaFoldDB" id="A0A4Y1RQ01"/>